<keyword evidence="8" id="KW-0812">Transmembrane</keyword>
<dbReference type="SUPFAM" id="SSF55874">
    <property type="entry name" value="ATPase domain of HSP90 chaperone/DNA topoisomerase II/histidine kinase"/>
    <property type="match status" value="1"/>
</dbReference>
<protein>
    <recommendedName>
        <fullName evidence="3">histidine kinase</fullName>
        <ecNumber evidence="3">2.7.13.3</ecNumber>
    </recommendedName>
</protein>
<gene>
    <name evidence="10" type="ORF">RD110_22905</name>
</gene>
<dbReference type="STRING" id="1842727.RD110_22905"/>
<evidence type="ECO:0000256" key="6">
    <source>
        <dbReference type="ARBA" id="ARBA00022777"/>
    </source>
</evidence>
<feature type="domain" description="Histidine kinase" evidence="9">
    <location>
        <begin position="256"/>
        <end position="470"/>
    </location>
</feature>
<evidence type="ECO:0000256" key="7">
    <source>
        <dbReference type="ARBA" id="ARBA00023012"/>
    </source>
</evidence>
<dbReference type="AlphaFoldDB" id="A0A1P8K121"/>
<name>A0A1P8K121_9BURK</name>
<dbReference type="InterPro" id="IPR036890">
    <property type="entry name" value="HATPase_C_sf"/>
</dbReference>
<dbReference type="InterPro" id="IPR050736">
    <property type="entry name" value="Sensor_HK_Regulatory"/>
</dbReference>
<dbReference type="Pfam" id="PF02518">
    <property type="entry name" value="HATPase_c"/>
    <property type="match status" value="1"/>
</dbReference>
<keyword evidence="4" id="KW-0597">Phosphoprotein</keyword>
<dbReference type="Pfam" id="PF00512">
    <property type="entry name" value="HisKA"/>
    <property type="match status" value="1"/>
</dbReference>
<dbReference type="EC" id="2.7.13.3" evidence="3"/>
<dbReference type="SMART" id="SM00388">
    <property type="entry name" value="HisKA"/>
    <property type="match status" value="1"/>
</dbReference>
<evidence type="ECO:0000259" key="9">
    <source>
        <dbReference type="PROSITE" id="PS50109"/>
    </source>
</evidence>
<evidence type="ECO:0000256" key="8">
    <source>
        <dbReference type="SAM" id="Phobius"/>
    </source>
</evidence>
<comment type="catalytic activity">
    <reaction evidence="1">
        <text>ATP + protein L-histidine = ADP + protein N-phospho-L-histidine.</text>
        <dbReference type="EC" id="2.7.13.3"/>
    </reaction>
</comment>
<dbReference type="PANTHER" id="PTHR43711">
    <property type="entry name" value="TWO-COMPONENT HISTIDINE KINASE"/>
    <property type="match status" value="1"/>
</dbReference>
<dbReference type="InterPro" id="IPR036097">
    <property type="entry name" value="HisK_dim/P_sf"/>
</dbReference>
<comment type="subcellular location">
    <subcellularLocation>
        <location evidence="2">Cell inner membrane</location>
        <topology evidence="2">Multi-pass membrane protein</topology>
    </subcellularLocation>
</comment>
<dbReference type="FunFam" id="3.30.565.10:FF:000006">
    <property type="entry name" value="Sensor histidine kinase WalK"/>
    <property type="match status" value="1"/>
</dbReference>
<dbReference type="InterPro" id="IPR005467">
    <property type="entry name" value="His_kinase_dom"/>
</dbReference>
<keyword evidence="6 10" id="KW-0418">Kinase</keyword>
<keyword evidence="8" id="KW-0472">Membrane</keyword>
<dbReference type="InterPro" id="IPR003661">
    <property type="entry name" value="HisK_dim/P_dom"/>
</dbReference>
<feature type="transmembrane region" description="Helical" evidence="8">
    <location>
        <begin position="180"/>
        <end position="199"/>
    </location>
</feature>
<evidence type="ECO:0000256" key="4">
    <source>
        <dbReference type="ARBA" id="ARBA00022553"/>
    </source>
</evidence>
<keyword evidence="5" id="KW-0808">Transferase</keyword>
<sequence length="470" mass="52061">MKRRRGSFQQLLLVGFLLIAALLGGIALRAVFTFDHLMAQSAGFQARALQLTAAVQSLAERSANMERASRQSLILNDAPLRQRFEESSREARAILDGLLPADLPTPVADRWRAQYKVLRGLMDGPPETVLERERTLAAEFRELEAINSTVAQQVQQAIAKRNLELTAQLETSRNNLTRQVIGTIALAVALAIAFGIWLARPFKRLEKAIVGLGENRLEDVIDIQGPSDVHRVGQQLEWLRLRLTELDADKARFLRHISHELKTPLAALREGVSLLEDGVTGELNSNQMEVARILHQNTISLQNQIEALLRFNAAAFEARQLRREKTDLLQLLEEQVDAQQLQWRAHNLKVRIEGEPVTARVDAAKIGTVVANLLSNAIRFSPEGGSIVLKLSAEDGLVRIDIRDHGPGIAGADRARVFEPFYRGQRQPSDAVRGTGIGLSIVQEYISAHGGQIRLLSDNPGAHFQVEIPG</sequence>
<dbReference type="GO" id="GO:0005886">
    <property type="term" value="C:plasma membrane"/>
    <property type="evidence" value="ECO:0007669"/>
    <property type="project" value="UniProtKB-SubCell"/>
</dbReference>
<dbReference type="GO" id="GO:0000155">
    <property type="term" value="F:phosphorelay sensor kinase activity"/>
    <property type="evidence" value="ECO:0007669"/>
    <property type="project" value="InterPro"/>
</dbReference>
<keyword evidence="11" id="KW-1185">Reference proteome</keyword>
<keyword evidence="7" id="KW-0902">Two-component regulatory system</keyword>
<dbReference type="PANTHER" id="PTHR43711:SF1">
    <property type="entry name" value="HISTIDINE KINASE 1"/>
    <property type="match status" value="1"/>
</dbReference>
<evidence type="ECO:0000256" key="1">
    <source>
        <dbReference type="ARBA" id="ARBA00000085"/>
    </source>
</evidence>
<dbReference type="Proteomes" id="UP000186609">
    <property type="component" value="Chromosome"/>
</dbReference>
<dbReference type="InterPro" id="IPR003594">
    <property type="entry name" value="HATPase_dom"/>
</dbReference>
<evidence type="ECO:0000313" key="11">
    <source>
        <dbReference type="Proteomes" id="UP000186609"/>
    </source>
</evidence>
<dbReference type="PRINTS" id="PR00344">
    <property type="entry name" value="BCTRLSENSOR"/>
</dbReference>
<accession>A0A1P8K121</accession>
<reference evidence="10 11" key="1">
    <citation type="submission" date="2017-01" db="EMBL/GenBank/DDBJ databases">
        <authorList>
            <person name="Mah S.A."/>
            <person name="Swanson W.J."/>
            <person name="Moy G.W."/>
            <person name="Vacquier V.D."/>
        </authorList>
    </citation>
    <scope>NUCLEOTIDE SEQUENCE [LARGE SCALE GENOMIC DNA]</scope>
    <source>
        <strain evidence="10 11">DCY110</strain>
    </source>
</reference>
<organism evidence="10 11">
    <name type="scientific">Rhodoferax koreensis</name>
    <dbReference type="NCBI Taxonomy" id="1842727"/>
    <lineage>
        <taxon>Bacteria</taxon>
        <taxon>Pseudomonadati</taxon>
        <taxon>Pseudomonadota</taxon>
        <taxon>Betaproteobacteria</taxon>
        <taxon>Burkholderiales</taxon>
        <taxon>Comamonadaceae</taxon>
        <taxon>Rhodoferax</taxon>
    </lineage>
</organism>
<dbReference type="PROSITE" id="PS50109">
    <property type="entry name" value="HIS_KIN"/>
    <property type="match status" value="1"/>
</dbReference>
<dbReference type="EMBL" id="CP019236">
    <property type="protein sequence ID" value="APW39699.1"/>
    <property type="molecule type" value="Genomic_DNA"/>
</dbReference>
<dbReference type="OrthoDB" id="9804645at2"/>
<dbReference type="SUPFAM" id="SSF47384">
    <property type="entry name" value="Homodimeric domain of signal transducing histidine kinase"/>
    <property type="match status" value="1"/>
</dbReference>
<proteinExistence type="predicted"/>
<dbReference type="CDD" id="cd00082">
    <property type="entry name" value="HisKA"/>
    <property type="match status" value="1"/>
</dbReference>
<evidence type="ECO:0000256" key="5">
    <source>
        <dbReference type="ARBA" id="ARBA00022679"/>
    </source>
</evidence>
<dbReference type="KEGG" id="rhy:RD110_22905"/>
<evidence type="ECO:0000313" key="10">
    <source>
        <dbReference type="EMBL" id="APW39699.1"/>
    </source>
</evidence>
<dbReference type="RefSeq" id="WP_076202245.1">
    <property type="nucleotide sequence ID" value="NZ_CP019236.1"/>
</dbReference>
<dbReference type="InterPro" id="IPR004358">
    <property type="entry name" value="Sig_transdc_His_kin-like_C"/>
</dbReference>
<dbReference type="Gene3D" id="3.30.565.10">
    <property type="entry name" value="Histidine kinase-like ATPase, C-terminal domain"/>
    <property type="match status" value="1"/>
</dbReference>
<evidence type="ECO:0000256" key="2">
    <source>
        <dbReference type="ARBA" id="ARBA00004429"/>
    </source>
</evidence>
<evidence type="ECO:0000256" key="3">
    <source>
        <dbReference type="ARBA" id="ARBA00012438"/>
    </source>
</evidence>
<keyword evidence="8" id="KW-1133">Transmembrane helix</keyword>
<dbReference type="Gene3D" id="1.10.287.130">
    <property type="match status" value="1"/>
</dbReference>
<dbReference type="SMART" id="SM00387">
    <property type="entry name" value="HATPase_c"/>
    <property type="match status" value="1"/>
</dbReference>
<dbReference type="CDD" id="cd00075">
    <property type="entry name" value="HATPase"/>
    <property type="match status" value="1"/>
</dbReference>